<evidence type="ECO:0000259" key="1">
    <source>
        <dbReference type="Pfam" id="PF13115"/>
    </source>
</evidence>
<reference evidence="2 3" key="1">
    <citation type="submission" date="2019-03" db="EMBL/GenBank/DDBJ databases">
        <title>This is whole genome sequence of Paenibacillus sp MS74 strain.</title>
        <authorList>
            <person name="Trinh H.N."/>
        </authorList>
    </citation>
    <scope>NUCLEOTIDE SEQUENCE [LARGE SCALE GENOMIC DNA]</scope>
    <source>
        <strain evidence="2 3">MS74</strain>
    </source>
</reference>
<organism evidence="2 3">
    <name type="scientific">Paenibacillus piri</name>
    <dbReference type="NCBI Taxonomy" id="2547395"/>
    <lineage>
        <taxon>Bacteria</taxon>
        <taxon>Bacillati</taxon>
        <taxon>Bacillota</taxon>
        <taxon>Bacilli</taxon>
        <taxon>Bacillales</taxon>
        <taxon>Paenibacillaceae</taxon>
        <taxon>Paenibacillus</taxon>
    </lineage>
</organism>
<sequence length="149" mass="15721">MSASRNRGNLFFCGAAVLAMIAFVGWMLAGAGTGAAAVSDRPAMTESVQGPYTFQVQLNAAEAVVLKPNTFTVTIMRADERPVGQADIDITLYMPDMFCGTSTAKAKEVRPGVYQGDGIPLMAGASAAEVKVQLDGRTYTVQHPFVAAR</sequence>
<accession>A0A4R5KPA2</accession>
<evidence type="ECO:0000313" key="3">
    <source>
        <dbReference type="Proteomes" id="UP000295636"/>
    </source>
</evidence>
<feature type="domain" description="YtkA-like" evidence="1">
    <location>
        <begin position="53"/>
        <end position="117"/>
    </location>
</feature>
<evidence type="ECO:0000313" key="2">
    <source>
        <dbReference type="EMBL" id="TDF97501.1"/>
    </source>
</evidence>
<dbReference type="Pfam" id="PF13115">
    <property type="entry name" value="YtkA"/>
    <property type="match status" value="1"/>
</dbReference>
<dbReference type="Proteomes" id="UP000295636">
    <property type="component" value="Unassembled WGS sequence"/>
</dbReference>
<protein>
    <recommendedName>
        <fullName evidence="1">YtkA-like domain-containing protein</fullName>
    </recommendedName>
</protein>
<gene>
    <name evidence="2" type="ORF">E1757_12840</name>
</gene>
<dbReference type="AlphaFoldDB" id="A0A4R5KPA2"/>
<name>A0A4R5KPA2_9BACL</name>
<dbReference type="InterPro" id="IPR032693">
    <property type="entry name" value="YtkA-like_dom"/>
</dbReference>
<dbReference type="EMBL" id="SMRT01000005">
    <property type="protein sequence ID" value="TDF97501.1"/>
    <property type="molecule type" value="Genomic_DNA"/>
</dbReference>
<comment type="caution">
    <text evidence="2">The sequence shown here is derived from an EMBL/GenBank/DDBJ whole genome shotgun (WGS) entry which is preliminary data.</text>
</comment>
<dbReference type="RefSeq" id="WP_133228573.1">
    <property type="nucleotide sequence ID" value="NZ_SMRT01000005.1"/>
</dbReference>
<dbReference type="OrthoDB" id="2086707at2"/>
<keyword evidence="3" id="KW-1185">Reference proteome</keyword>
<proteinExistence type="predicted"/>